<organism evidence="10">
    <name type="scientific">Culicoides sonorensis</name>
    <name type="common">Biting midge</name>
    <dbReference type="NCBI Taxonomy" id="179676"/>
    <lineage>
        <taxon>Eukaryota</taxon>
        <taxon>Metazoa</taxon>
        <taxon>Ecdysozoa</taxon>
        <taxon>Arthropoda</taxon>
        <taxon>Hexapoda</taxon>
        <taxon>Insecta</taxon>
        <taxon>Pterygota</taxon>
        <taxon>Neoptera</taxon>
        <taxon>Endopterygota</taxon>
        <taxon>Diptera</taxon>
        <taxon>Nematocera</taxon>
        <taxon>Chironomoidea</taxon>
        <taxon>Ceratopogonidae</taxon>
        <taxon>Ceratopogoninae</taxon>
        <taxon>Culicoides</taxon>
        <taxon>Monoculicoides</taxon>
    </lineage>
</organism>
<evidence type="ECO:0000259" key="8">
    <source>
        <dbReference type="Pfam" id="PF00909"/>
    </source>
</evidence>
<dbReference type="SUPFAM" id="SSF111352">
    <property type="entry name" value="Ammonium transporter"/>
    <property type="match status" value="1"/>
</dbReference>
<reference evidence="10" key="2">
    <citation type="submission" date="2018-07" db="EMBL/GenBank/DDBJ databases">
        <authorList>
            <person name="Quirk P.G."/>
            <person name="Krulwich T.A."/>
        </authorList>
    </citation>
    <scope>NUCLEOTIDE SEQUENCE</scope>
</reference>
<dbReference type="AlphaFoldDB" id="A0A336M835"/>
<feature type="transmembrane region" description="Helical" evidence="7">
    <location>
        <begin position="12"/>
        <end position="29"/>
    </location>
</feature>
<evidence type="ECO:0000256" key="5">
    <source>
        <dbReference type="ARBA" id="ARBA00023136"/>
    </source>
</evidence>
<feature type="transmembrane region" description="Helical" evidence="7">
    <location>
        <begin position="207"/>
        <end position="227"/>
    </location>
</feature>
<evidence type="ECO:0000256" key="1">
    <source>
        <dbReference type="ARBA" id="ARBA00004141"/>
    </source>
</evidence>
<dbReference type="InterPro" id="IPR024041">
    <property type="entry name" value="NH4_transpt_AmtB-like_dom"/>
</dbReference>
<protein>
    <submittedName>
        <fullName evidence="10">CSON012444 protein</fullName>
    </submittedName>
</protein>
<evidence type="ECO:0000256" key="2">
    <source>
        <dbReference type="ARBA" id="ARBA00011036"/>
    </source>
</evidence>
<feature type="transmembrane region" description="Helical" evidence="7">
    <location>
        <begin position="84"/>
        <end position="103"/>
    </location>
</feature>
<proteinExistence type="inferred from homology"/>
<reference evidence="9" key="1">
    <citation type="submission" date="2018-04" db="EMBL/GenBank/DDBJ databases">
        <authorList>
            <person name="Go L.Y."/>
            <person name="Mitchell J.A."/>
        </authorList>
    </citation>
    <scope>NUCLEOTIDE SEQUENCE</scope>
    <source>
        <tissue evidence="9">Whole organism</tissue>
    </source>
</reference>
<dbReference type="InterPro" id="IPR002229">
    <property type="entry name" value="RhesusRHD"/>
</dbReference>
<feature type="transmembrane region" description="Helical" evidence="7">
    <location>
        <begin position="143"/>
        <end position="164"/>
    </location>
</feature>
<evidence type="ECO:0000256" key="6">
    <source>
        <dbReference type="SAM" id="MobiDB-lite"/>
    </source>
</evidence>
<feature type="region of interest" description="Disordered" evidence="6">
    <location>
        <begin position="448"/>
        <end position="474"/>
    </location>
</feature>
<keyword evidence="3 7" id="KW-0812">Transmembrane</keyword>
<dbReference type="OMA" id="NCFEDDV"/>
<dbReference type="PRINTS" id="PR00342">
    <property type="entry name" value="RHESUSRHD"/>
</dbReference>
<keyword evidence="4 7" id="KW-1133">Transmembrane helix</keyword>
<accession>A0A336M835</accession>
<evidence type="ECO:0000256" key="7">
    <source>
        <dbReference type="SAM" id="Phobius"/>
    </source>
</evidence>
<feature type="domain" description="Ammonium transporter AmtB-like" evidence="8">
    <location>
        <begin position="21"/>
        <end position="424"/>
    </location>
</feature>
<evidence type="ECO:0000313" key="10">
    <source>
        <dbReference type="EMBL" id="SSX25531.1"/>
    </source>
</evidence>
<dbReference type="Pfam" id="PF00909">
    <property type="entry name" value="Ammonium_transp"/>
    <property type="match status" value="1"/>
</dbReference>
<feature type="transmembrane region" description="Helical" evidence="7">
    <location>
        <begin position="301"/>
        <end position="323"/>
    </location>
</feature>
<sequence length="474" mass="52042">MFTPGTGKTGLIFFLVVQLAFLGIFAFFTEYEEGLLPKKENSTRDEPELVQKYPHFEDIHVMIFIGFGFLMTFLKKYGYSATGFNLWVAALVIQWAIIMRGLFEVIHHGGIIGVSLSDMVGADIASATVLISMGALLGRITPIQLLTMGLIEIVFFAANEYLNIELFRITDVGGSITIHAFGAYFGLACSFILRPSPSDAVTGENEGASYTSDIFAMVGSVFLWIYWPSFNSILVDGDQQERAILHTYLSLAACTVTTFCMSALLNKDRKYDMVHVQNSTLAGGVAVGSVCNLILHPWGAVMIGILSGVLSVVGYVYITPFLFSKLRLADTCGVNNLHGMPAILSAIFSVIYAAAATKETYGSELIDIFPAMKQVGNKTEGLEYVVGGYNRTATQQGTYQLIGIIVTICIAMVGGVISGLILKLPSWNRLTPIDLHRDDVHWIIEEEEEHEKAPNNNTELHERKAHDNLNFIDS</sequence>
<evidence type="ECO:0000256" key="3">
    <source>
        <dbReference type="ARBA" id="ARBA00022692"/>
    </source>
</evidence>
<dbReference type="GO" id="GO:0008519">
    <property type="term" value="F:ammonium channel activity"/>
    <property type="evidence" value="ECO:0007669"/>
    <property type="project" value="InterPro"/>
</dbReference>
<feature type="transmembrane region" description="Helical" evidence="7">
    <location>
        <begin position="247"/>
        <end position="266"/>
    </location>
</feature>
<evidence type="ECO:0000256" key="4">
    <source>
        <dbReference type="ARBA" id="ARBA00022989"/>
    </source>
</evidence>
<name>A0A336M835_CULSO</name>
<dbReference type="GO" id="GO:0005886">
    <property type="term" value="C:plasma membrane"/>
    <property type="evidence" value="ECO:0007669"/>
    <property type="project" value="InterPro"/>
</dbReference>
<evidence type="ECO:0000313" key="9">
    <source>
        <dbReference type="EMBL" id="SSX05170.1"/>
    </source>
</evidence>
<dbReference type="InterPro" id="IPR029020">
    <property type="entry name" value="Ammonium/urea_transptr"/>
</dbReference>
<dbReference type="EMBL" id="UFQT01000590">
    <property type="protein sequence ID" value="SSX25531.1"/>
    <property type="molecule type" value="Genomic_DNA"/>
</dbReference>
<feature type="transmembrane region" description="Helical" evidence="7">
    <location>
        <begin position="59"/>
        <end position="77"/>
    </location>
</feature>
<feature type="transmembrane region" description="Helical" evidence="7">
    <location>
        <begin position="399"/>
        <end position="422"/>
    </location>
</feature>
<dbReference type="PANTHER" id="PTHR11730">
    <property type="entry name" value="AMMONIUM TRANSPORTER"/>
    <property type="match status" value="1"/>
</dbReference>
<feature type="transmembrane region" description="Helical" evidence="7">
    <location>
        <begin position="335"/>
        <end position="355"/>
    </location>
</feature>
<keyword evidence="5 7" id="KW-0472">Membrane</keyword>
<dbReference type="FunFam" id="1.10.3430.10:FF:000012">
    <property type="entry name" value="Rh type C glycoprotein"/>
    <property type="match status" value="1"/>
</dbReference>
<gene>
    <name evidence="10" type="primary">CSON012444</name>
</gene>
<dbReference type="GO" id="GO:0097272">
    <property type="term" value="P:ammonium homeostasis"/>
    <property type="evidence" value="ECO:0007669"/>
    <property type="project" value="TreeGrafter"/>
</dbReference>
<dbReference type="Gene3D" id="1.10.3430.10">
    <property type="entry name" value="Ammonium transporter AmtB like domains"/>
    <property type="match status" value="1"/>
</dbReference>
<feature type="transmembrane region" description="Helical" evidence="7">
    <location>
        <begin position="176"/>
        <end position="195"/>
    </location>
</feature>
<comment type="similarity">
    <text evidence="2">Belongs to the ammonium transporter (TC 2.A.49) family. Rh subfamily.</text>
</comment>
<dbReference type="EMBL" id="UFQS01000590">
    <property type="protein sequence ID" value="SSX05170.1"/>
    <property type="molecule type" value="Genomic_DNA"/>
</dbReference>
<dbReference type="PANTHER" id="PTHR11730:SF60">
    <property type="entry name" value="RH50, ISOFORM D"/>
    <property type="match status" value="1"/>
</dbReference>
<comment type="subcellular location">
    <subcellularLocation>
        <location evidence="1">Membrane</location>
        <topology evidence="1">Multi-pass membrane protein</topology>
    </subcellularLocation>
</comment>
<dbReference type="VEuPathDB" id="VectorBase:CSON012444"/>